<dbReference type="Proteomes" id="UP000194546">
    <property type="component" value="Unassembled WGS sequence"/>
</dbReference>
<name>A0A242M6Q9_CABSO</name>
<protein>
    <submittedName>
        <fullName evidence="1">Uncharacterized protein</fullName>
    </submittedName>
</protein>
<gene>
    <name evidence="1" type="ORF">PAMC26510_34110</name>
</gene>
<evidence type="ECO:0000313" key="1">
    <source>
        <dbReference type="EMBL" id="OTP66876.1"/>
    </source>
</evidence>
<evidence type="ECO:0000313" key="2">
    <source>
        <dbReference type="Proteomes" id="UP000194546"/>
    </source>
</evidence>
<accession>A0A242M6Q9</accession>
<sequence length="45" mass="5052">MVNISRYLLSMRSQAEPGFFQGYAKVLMLNRGLSSRMAESRLGNA</sequence>
<dbReference type="AlphaFoldDB" id="A0A242M6Q9"/>
<comment type="caution">
    <text evidence="1">The sequence shown here is derived from an EMBL/GenBank/DDBJ whole genome shotgun (WGS) entry which is preliminary data.</text>
</comment>
<organism evidence="1 2">
    <name type="scientific">Caballeronia sordidicola</name>
    <name type="common">Burkholderia sordidicola</name>
    <dbReference type="NCBI Taxonomy" id="196367"/>
    <lineage>
        <taxon>Bacteria</taxon>
        <taxon>Pseudomonadati</taxon>
        <taxon>Pseudomonadota</taxon>
        <taxon>Betaproteobacteria</taxon>
        <taxon>Burkholderiales</taxon>
        <taxon>Burkholderiaceae</taxon>
        <taxon>Caballeronia</taxon>
    </lineage>
</organism>
<reference evidence="1 2" key="1">
    <citation type="submission" date="2017-03" db="EMBL/GenBank/DDBJ databases">
        <title>Genome analysis of strain PAMC 26510.</title>
        <authorList>
            <person name="Oh H.-M."/>
            <person name="Yang J.-A."/>
        </authorList>
    </citation>
    <scope>NUCLEOTIDE SEQUENCE [LARGE SCALE GENOMIC DNA]</scope>
    <source>
        <strain evidence="1 2">PAMC 26510</strain>
    </source>
</reference>
<dbReference type="EMBL" id="NBTY01000199">
    <property type="protein sequence ID" value="OTP66876.1"/>
    <property type="molecule type" value="Genomic_DNA"/>
</dbReference>
<proteinExistence type="predicted"/>